<keyword evidence="4" id="KW-1185">Reference proteome</keyword>
<feature type="coiled-coil region" evidence="1">
    <location>
        <begin position="344"/>
        <end position="371"/>
    </location>
</feature>
<evidence type="ECO:0000256" key="1">
    <source>
        <dbReference type="SAM" id="Coils"/>
    </source>
</evidence>
<dbReference type="Pfam" id="PF07693">
    <property type="entry name" value="KAP_NTPase"/>
    <property type="match status" value="1"/>
</dbReference>
<evidence type="ECO:0000259" key="2">
    <source>
        <dbReference type="Pfam" id="PF07693"/>
    </source>
</evidence>
<dbReference type="PANTHER" id="PTHR22674">
    <property type="entry name" value="NTPASE, KAP FAMILY P-LOOP DOMAIN-CONTAINING 1"/>
    <property type="match status" value="1"/>
</dbReference>
<dbReference type="InterPro" id="IPR027417">
    <property type="entry name" value="P-loop_NTPase"/>
</dbReference>
<name>A0A7K1XZZ2_9SPHI</name>
<evidence type="ECO:0000313" key="4">
    <source>
        <dbReference type="Proteomes" id="UP000451233"/>
    </source>
</evidence>
<feature type="domain" description="KAP NTPase" evidence="2">
    <location>
        <begin position="29"/>
        <end position="296"/>
    </location>
</feature>
<evidence type="ECO:0000313" key="3">
    <source>
        <dbReference type="EMBL" id="MXV16543.1"/>
    </source>
</evidence>
<comment type="caution">
    <text evidence="3">The sequence shown here is derived from an EMBL/GenBank/DDBJ whole genome shotgun (WGS) entry which is preliminary data.</text>
</comment>
<dbReference type="AlphaFoldDB" id="A0A7K1XZZ2"/>
<dbReference type="Proteomes" id="UP000451233">
    <property type="component" value="Unassembled WGS sequence"/>
</dbReference>
<proteinExistence type="predicted"/>
<keyword evidence="1" id="KW-0175">Coiled coil</keyword>
<reference evidence="3 4" key="1">
    <citation type="submission" date="2019-11" db="EMBL/GenBank/DDBJ databases">
        <title>Pedobacter sp. HMF7056 Genome sequencing and assembly.</title>
        <authorList>
            <person name="Kang H."/>
            <person name="Kim H."/>
            <person name="Joh K."/>
        </authorList>
    </citation>
    <scope>NUCLEOTIDE SEQUENCE [LARGE SCALE GENOMIC DNA]</scope>
    <source>
        <strain evidence="3 4">HMF7056</strain>
    </source>
</reference>
<dbReference type="PANTHER" id="PTHR22674:SF6">
    <property type="entry name" value="NTPASE KAP FAMILY P-LOOP DOMAIN-CONTAINING PROTEIN 1"/>
    <property type="match status" value="1"/>
</dbReference>
<sequence length="717" mass="82955">MTNQNPSPENYIADRPIKDAKEDRFQRYNFSKRIAETIINRKSKESLVFGLFGAWGEGKSSVLNFIDEELSKEEDIVRINLNPWRYSDEDSLLINFFKKISEALDKKLNTKMEQLGGFVKKYGSSGRMFGFDISGIGNSISDVKIEELKKRVDDFLEESTSKIVIFVDDIDRLDKQEIYTLFRLVKLTADFSNTTYILSFDEAMVAAAIGERFGAGDKSSGVSFLEKIIQVPLTIPKAQPEALKKFCFDMVNNAIDAATIQLTEKEVQRFVFQFSTNILPRLNTPRLAVRYGNAISFSLPLLKGEANMIDLMLVEAVKIFYPEHYQFVKANAEYFVGSYEHFGIGNDQQKINNLKANFEELGKNLSKNNQANIIDLLSNLFPNLDTVYGNFHFSDDNKNDWYVAKRIVSPQYFDRYFSYAVIEGDISDIEFDNLLKNLSTNTSQQVADQIREIISRSDTGTLLQKLRSHETDLEWGASKNIAQALCLITDLFSNTGGMLGYGFDTQAGQAAIFIYQLLNKHKTENTFELAKELMTNAKDFAFAYNLNNWLRTGDRPEEKLFNLPQYQELAKILTDRAKEEAGDESIFERFPDQIHYLASTWRERDNESFQRYVKEYLNKNNKAVLNLLKSFVPVQRTSFREGEHKTDISKQQYDYIMSYFDKNDIYSRLLLNFSIEEIKAEDPYWIDMTDQNFTLLNMVRQFYKWYQKETTELSSQK</sequence>
<protein>
    <recommendedName>
        <fullName evidence="2">KAP NTPase domain-containing protein</fullName>
    </recommendedName>
</protein>
<dbReference type="RefSeq" id="WP_160907531.1">
    <property type="nucleotide sequence ID" value="NZ_WVHS01000003.1"/>
</dbReference>
<organism evidence="3 4">
    <name type="scientific">Hufsiella ginkgonis</name>
    <dbReference type="NCBI Taxonomy" id="2695274"/>
    <lineage>
        <taxon>Bacteria</taxon>
        <taxon>Pseudomonadati</taxon>
        <taxon>Bacteroidota</taxon>
        <taxon>Sphingobacteriia</taxon>
        <taxon>Sphingobacteriales</taxon>
        <taxon>Sphingobacteriaceae</taxon>
        <taxon>Hufsiella</taxon>
    </lineage>
</organism>
<dbReference type="InterPro" id="IPR052754">
    <property type="entry name" value="NTPase_KAP_P-loop"/>
</dbReference>
<dbReference type="SUPFAM" id="SSF52540">
    <property type="entry name" value="P-loop containing nucleoside triphosphate hydrolases"/>
    <property type="match status" value="1"/>
</dbReference>
<dbReference type="EMBL" id="WVHS01000003">
    <property type="protein sequence ID" value="MXV16543.1"/>
    <property type="molecule type" value="Genomic_DNA"/>
</dbReference>
<accession>A0A7K1XZZ2</accession>
<gene>
    <name evidence="3" type="ORF">GS398_14645</name>
</gene>
<dbReference type="Gene3D" id="3.40.50.300">
    <property type="entry name" value="P-loop containing nucleotide triphosphate hydrolases"/>
    <property type="match status" value="1"/>
</dbReference>
<dbReference type="InterPro" id="IPR011646">
    <property type="entry name" value="KAP_P-loop"/>
</dbReference>